<dbReference type="PANTHER" id="PTHR35786">
    <property type="entry name" value="REDOX-SENSING TRANSCRIPTIONAL REPRESSOR REX"/>
    <property type="match status" value="1"/>
</dbReference>
<evidence type="ECO:0000256" key="8">
    <source>
        <dbReference type="SAM" id="MobiDB-lite"/>
    </source>
</evidence>
<dbReference type="Pfam" id="PF06971">
    <property type="entry name" value="Put_DNA-bind_N"/>
    <property type="match status" value="1"/>
</dbReference>
<gene>
    <name evidence="7" type="primary">rex</name>
    <name evidence="10" type="ORF">NX801_28280</name>
</gene>
<dbReference type="NCBIfam" id="NF003989">
    <property type="entry name" value="PRK05472.1-3"/>
    <property type="match status" value="1"/>
</dbReference>
<dbReference type="HAMAP" id="MF_01131">
    <property type="entry name" value="Rex"/>
    <property type="match status" value="1"/>
</dbReference>
<dbReference type="InterPro" id="IPR036390">
    <property type="entry name" value="WH_DNA-bd_sf"/>
</dbReference>
<dbReference type="SMART" id="SM00881">
    <property type="entry name" value="CoA_binding"/>
    <property type="match status" value="1"/>
</dbReference>
<feature type="compositionally biased region" description="Low complexity" evidence="8">
    <location>
        <begin position="260"/>
        <end position="278"/>
    </location>
</feature>
<evidence type="ECO:0000256" key="4">
    <source>
        <dbReference type="ARBA" id="ARBA00023027"/>
    </source>
</evidence>
<organism evidence="10 11">
    <name type="scientific">Streptomyces pyxinae</name>
    <dbReference type="NCBI Taxonomy" id="2970734"/>
    <lineage>
        <taxon>Bacteria</taxon>
        <taxon>Bacillati</taxon>
        <taxon>Actinomycetota</taxon>
        <taxon>Actinomycetes</taxon>
        <taxon>Kitasatosporales</taxon>
        <taxon>Streptomycetaceae</taxon>
        <taxon>Streptomyces</taxon>
    </lineage>
</organism>
<evidence type="ECO:0000256" key="5">
    <source>
        <dbReference type="ARBA" id="ARBA00023125"/>
    </source>
</evidence>
<feature type="DNA-binding region" description="H-T-H motif" evidence="7">
    <location>
        <begin position="26"/>
        <end position="65"/>
    </location>
</feature>
<keyword evidence="5 7" id="KW-0238">DNA-binding</keyword>
<keyword evidence="11" id="KW-1185">Reference proteome</keyword>
<dbReference type="InterPro" id="IPR003781">
    <property type="entry name" value="CoA-bd"/>
</dbReference>
<keyword evidence="6 7" id="KW-0804">Transcription</keyword>
<keyword evidence="3 7" id="KW-0805">Transcription regulation</keyword>
<evidence type="ECO:0000259" key="9">
    <source>
        <dbReference type="SMART" id="SM00881"/>
    </source>
</evidence>
<evidence type="ECO:0000256" key="2">
    <source>
        <dbReference type="ARBA" id="ARBA00022491"/>
    </source>
</evidence>
<dbReference type="InterPro" id="IPR022876">
    <property type="entry name" value="Tscrpt_rep_Rex"/>
</dbReference>
<evidence type="ECO:0000256" key="6">
    <source>
        <dbReference type="ARBA" id="ARBA00023163"/>
    </source>
</evidence>
<dbReference type="InterPro" id="IPR058236">
    <property type="entry name" value="Rex_actinobacterial-type"/>
</dbReference>
<evidence type="ECO:0000256" key="3">
    <source>
        <dbReference type="ARBA" id="ARBA00023015"/>
    </source>
</evidence>
<dbReference type="NCBIfam" id="NF003993">
    <property type="entry name" value="PRK05472.2-2"/>
    <property type="match status" value="1"/>
</dbReference>
<comment type="subcellular location">
    <subcellularLocation>
        <location evidence="7">Cytoplasm</location>
    </subcellularLocation>
</comment>
<sequence length="334" mass="32704">MATGRTHRPATRSRGIPEATVARLPLYLRALTALSERSVPTVSSEELAAAAGVNSAKLRKDFSYLGSYGTRGVGYDVEYLVYQISRELGLTQDWPIVMVGIGNLGAALANYGGFASRGFRVAALIDADPGMVGRPVAGMPVQFIDDLEKIIDENGVSIGVIATPAGAAQQVCDRLVAAGVTSILNFAPTVLSVPDGVDVRKVDLSIELQILAFHEQRKAGEDADAATAAAAAAGSAAGAAAVAAKAVEAVRGAGAGVSGTSAAVSATGSGPSGADGDAGAPGAGTGVSGTGSGASGAPGTGVSGAGRGVSGTGVSGTTGSRKGPDGEVPAVMPA</sequence>
<evidence type="ECO:0000256" key="1">
    <source>
        <dbReference type="ARBA" id="ARBA00022490"/>
    </source>
</evidence>
<keyword evidence="4 7" id="KW-0520">NAD</keyword>
<proteinExistence type="inferred from homology"/>
<feature type="domain" description="CoA-binding" evidence="9">
    <location>
        <begin position="89"/>
        <end position="190"/>
    </location>
</feature>
<protein>
    <recommendedName>
        <fullName evidence="7">Redox-sensing transcriptional repressor Rex</fullName>
    </recommendedName>
</protein>
<dbReference type="Proteomes" id="UP001431313">
    <property type="component" value="Unassembled WGS sequence"/>
</dbReference>
<comment type="subunit">
    <text evidence="7">Homodimer.</text>
</comment>
<comment type="caution">
    <text evidence="10">The sequence shown here is derived from an EMBL/GenBank/DDBJ whole genome shotgun (WGS) entry which is preliminary data.</text>
</comment>
<dbReference type="PANTHER" id="PTHR35786:SF1">
    <property type="entry name" value="REDOX-SENSING TRANSCRIPTIONAL REPRESSOR REX 1"/>
    <property type="match status" value="1"/>
</dbReference>
<feature type="compositionally biased region" description="Gly residues" evidence="8">
    <location>
        <begin position="279"/>
        <end position="316"/>
    </location>
</feature>
<keyword evidence="1 7" id="KW-0963">Cytoplasm</keyword>
<evidence type="ECO:0000256" key="7">
    <source>
        <dbReference type="HAMAP-Rule" id="MF_01131"/>
    </source>
</evidence>
<dbReference type="SUPFAM" id="SSF51735">
    <property type="entry name" value="NAD(P)-binding Rossmann-fold domains"/>
    <property type="match status" value="1"/>
</dbReference>
<dbReference type="SUPFAM" id="SSF46785">
    <property type="entry name" value="Winged helix' DNA-binding domain"/>
    <property type="match status" value="1"/>
</dbReference>
<reference evidence="10" key="1">
    <citation type="submission" date="2022-08" db="EMBL/GenBank/DDBJ databases">
        <authorList>
            <person name="Somphong A."/>
            <person name="Phongsopitanun W."/>
        </authorList>
    </citation>
    <scope>NUCLEOTIDE SEQUENCE</scope>
    <source>
        <strain evidence="10">LP05-1</strain>
    </source>
</reference>
<dbReference type="InterPro" id="IPR009718">
    <property type="entry name" value="Rex_DNA-bd_C_dom"/>
</dbReference>
<feature type="binding site" evidence="7">
    <location>
        <begin position="100"/>
        <end position="105"/>
    </location>
    <ligand>
        <name>NAD(+)</name>
        <dbReference type="ChEBI" id="CHEBI:57540"/>
    </ligand>
</feature>
<comment type="similarity">
    <text evidence="7">Belongs to the transcriptional regulatory Rex family.</text>
</comment>
<feature type="region of interest" description="Disordered" evidence="8">
    <location>
        <begin position="260"/>
        <end position="334"/>
    </location>
</feature>
<evidence type="ECO:0000313" key="11">
    <source>
        <dbReference type="Proteomes" id="UP001431313"/>
    </source>
</evidence>
<dbReference type="NCBIfam" id="NF003996">
    <property type="entry name" value="PRK05472.2-5"/>
    <property type="match status" value="1"/>
</dbReference>
<dbReference type="NCBIfam" id="NF003995">
    <property type="entry name" value="PRK05472.2-4"/>
    <property type="match status" value="1"/>
</dbReference>
<dbReference type="NCBIfam" id="NF003992">
    <property type="entry name" value="PRK05472.2-1"/>
    <property type="match status" value="1"/>
</dbReference>
<dbReference type="InterPro" id="IPR036291">
    <property type="entry name" value="NAD(P)-bd_dom_sf"/>
</dbReference>
<dbReference type="Pfam" id="PF02629">
    <property type="entry name" value="CoA_binding"/>
    <property type="match status" value="1"/>
</dbReference>
<accession>A0ABT2CPT9</accession>
<dbReference type="InterPro" id="IPR036388">
    <property type="entry name" value="WH-like_DNA-bd_sf"/>
</dbReference>
<dbReference type="Gene3D" id="3.40.50.720">
    <property type="entry name" value="NAD(P)-binding Rossmann-like Domain"/>
    <property type="match status" value="1"/>
</dbReference>
<evidence type="ECO:0000313" key="10">
    <source>
        <dbReference type="EMBL" id="MCS0639462.1"/>
    </source>
</evidence>
<dbReference type="NCBIfam" id="NF003994">
    <property type="entry name" value="PRK05472.2-3"/>
    <property type="match status" value="1"/>
</dbReference>
<dbReference type="EMBL" id="JANUGQ010000036">
    <property type="protein sequence ID" value="MCS0639462.1"/>
    <property type="molecule type" value="Genomic_DNA"/>
</dbReference>
<dbReference type="Gene3D" id="1.10.10.10">
    <property type="entry name" value="Winged helix-like DNA-binding domain superfamily/Winged helix DNA-binding domain"/>
    <property type="match status" value="1"/>
</dbReference>
<name>A0ABT2CPT9_9ACTN</name>
<keyword evidence="2 7" id="KW-0678">Repressor</keyword>
<comment type="function">
    <text evidence="7">Modulates transcription in response to changes in cellular NADH/NAD(+) redox state.</text>
</comment>